<evidence type="ECO:0000313" key="6">
    <source>
        <dbReference type="EMBL" id="MCX3063018.1"/>
    </source>
</evidence>
<keyword evidence="1" id="KW-0805">Transcription regulation</keyword>
<proteinExistence type="predicted"/>
<dbReference type="Gene3D" id="1.10.260.40">
    <property type="entry name" value="lambda repressor-like DNA-binding domains"/>
    <property type="match status" value="1"/>
</dbReference>
<dbReference type="InterPro" id="IPR046335">
    <property type="entry name" value="LacI/GalR-like_sensor"/>
</dbReference>
<protein>
    <submittedName>
        <fullName evidence="6">LacI family transcriptional regulator</fullName>
    </submittedName>
</protein>
<dbReference type="RefSeq" id="WP_266603607.1">
    <property type="nucleotide sequence ID" value="NZ_JAPHNL010000292.1"/>
</dbReference>
<dbReference type="Gene3D" id="3.40.50.2300">
    <property type="match status" value="2"/>
</dbReference>
<evidence type="ECO:0000259" key="5">
    <source>
        <dbReference type="PROSITE" id="PS50932"/>
    </source>
</evidence>
<feature type="domain" description="HTH lacI-type" evidence="5">
    <location>
        <begin position="4"/>
        <end position="58"/>
    </location>
</feature>
<sequence length="340" mass="36066">MKRPTMADIARRAGVTKAAVSFALNDRPGVSAPTRRRILAIAEELGWQPNSAARALSDGRAGAFGLVIDRPARTLGLEPFFMQLVSGIQAELITDATPLVFTMAEDQAAEVALYRSWWARRRVDGVFLVDLKADDARVPVLEELGMPGVVIGAPVGTGRLPAVWSDDGAAVRTVVRYLAELGHRRIARVSGPAVLRHTITRTDAFAACVRESGLEGRIVEADYSGERGAAATRELLAAGPGRRPTAILYDNDVMAVSGLTTAQALGVRVPDDLSLVAWDDSALCELVHPPLTALSRDIAAYGAHAARRLREAAGGREVGDLQDPGPRLTVRGSTSGAPVS</sequence>
<evidence type="ECO:0000256" key="4">
    <source>
        <dbReference type="SAM" id="MobiDB-lite"/>
    </source>
</evidence>
<evidence type="ECO:0000256" key="1">
    <source>
        <dbReference type="ARBA" id="ARBA00023015"/>
    </source>
</evidence>
<dbReference type="PROSITE" id="PS00356">
    <property type="entry name" value="HTH_LACI_1"/>
    <property type="match status" value="1"/>
</dbReference>
<dbReference type="Pfam" id="PF13377">
    <property type="entry name" value="Peripla_BP_3"/>
    <property type="match status" value="1"/>
</dbReference>
<dbReference type="CDD" id="cd06267">
    <property type="entry name" value="PBP1_LacI_sugar_binding-like"/>
    <property type="match status" value="1"/>
</dbReference>
<feature type="compositionally biased region" description="Polar residues" evidence="4">
    <location>
        <begin position="331"/>
        <end position="340"/>
    </location>
</feature>
<dbReference type="Proteomes" id="UP001163064">
    <property type="component" value="Unassembled WGS sequence"/>
</dbReference>
<dbReference type="PROSITE" id="PS50932">
    <property type="entry name" value="HTH_LACI_2"/>
    <property type="match status" value="1"/>
</dbReference>
<dbReference type="CDD" id="cd01392">
    <property type="entry name" value="HTH_LacI"/>
    <property type="match status" value="1"/>
</dbReference>
<dbReference type="SUPFAM" id="SSF53822">
    <property type="entry name" value="Periplasmic binding protein-like I"/>
    <property type="match status" value="1"/>
</dbReference>
<dbReference type="Pfam" id="PF00356">
    <property type="entry name" value="LacI"/>
    <property type="match status" value="1"/>
</dbReference>
<gene>
    <name evidence="6" type="ORF">OFY01_25305</name>
</gene>
<dbReference type="InterPro" id="IPR000843">
    <property type="entry name" value="HTH_LacI"/>
</dbReference>
<dbReference type="PANTHER" id="PTHR30146:SF155">
    <property type="entry name" value="ALANINE RACEMASE"/>
    <property type="match status" value="1"/>
</dbReference>
<feature type="region of interest" description="Disordered" evidence="4">
    <location>
        <begin position="314"/>
        <end position="340"/>
    </location>
</feature>
<name>A0ABT3U125_9ACTN</name>
<dbReference type="InterPro" id="IPR028082">
    <property type="entry name" value="Peripla_BP_I"/>
</dbReference>
<evidence type="ECO:0000256" key="3">
    <source>
        <dbReference type="ARBA" id="ARBA00023163"/>
    </source>
</evidence>
<dbReference type="EMBL" id="JAPHNL010000292">
    <property type="protein sequence ID" value="MCX3063018.1"/>
    <property type="molecule type" value="Genomic_DNA"/>
</dbReference>
<keyword evidence="3" id="KW-0804">Transcription</keyword>
<comment type="caution">
    <text evidence="6">The sequence shown here is derived from an EMBL/GenBank/DDBJ whole genome shotgun (WGS) entry which is preliminary data.</text>
</comment>
<dbReference type="PANTHER" id="PTHR30146">
    <property type="entry name" value="LACI-RELATED TRANSCRIPTIONAL REPRESSOR"/>
    <property type="match status" value="1"/>
</dbReference>
<evidence type="ECO:0000256" key="2">
    <source>
        <dbReference type="ARBA" id="ARBA00023125"/>
    </source>
</evidence>
<organism evidence="6 7">
    <name type="scientific">Streptomyces beihaiensis</name>
    <dbReference type="NCBI Taxonomy" id="2984495"/>
    <lineage>
        <taxon>Bacteria</taxon>
        <taxon>Bacillati</taxon>
        <taxon>Actinomycetota</taxon>
        <taxon>Actinomycetes</taxon>
        <taxon>Kitasatosporales</taxon>
        <taxon>Streptomycetaceae</taxon>
        <taxon>Streptomyces</taxon>
    </lineage>
</organism>
<keyword evidence="7" id="KW-1185">Reference proteome</keyword>
<evidence type="ECO:0000313" key="7">
    <source>
        <dbReference type="Proteomes" id="UP001163064"/>
    </source>
</evidence>
<accession>A0ABT3U125</accession>
<dbReference type="SMART" id="SM00354">
    <property type="entry name" value="HTH_LACI"/>
    <property type="match status" value="1"/>
</dbReference>
<keyword evidence="2" id="KW-0238">DNA-binding</keyword>
<reference evidence="6" key="1">
    <citation type="submission" date="2022-10" db="EMBL/GenBank/DDBJ databases">
        <title>Streptomyces beihaiensis sp. nov., a chitin degrading actinobacterium, isolated from shrimp pond soil.</title>
        <authorList>
            <person name="Xie J."/>
            <person name="Shen N."/>
        </authorList>
    </citation>
    <scope>NUCLEOTIDE SEQUENCE</scope>
    <source>
        <strain evidence="6">GXMU-J5</strain>
    </source>
</reference>
<dbReference type="SUPFAM" id="SSF47413">
    <property type="entry name" value="lambda repressor-like DNA-binding domains"/>
    <property type="match status" value="1"/>
</dbReference>
<dbReference type="InterPro" id="IPR010982">
    <property type="entry name" value="Lambda_DNA-bd_dom_sf"/>
</dbReference>